<dbReference type="Pfam" id="PF09721">
    <property type="entry name" value="Exosortase_EpsH"/>
    <property type="match status" value="1"/>
</dbReference>
<dbReference type="Proteomes" id="UP000683493">
    <property type="component" value="Chromosome"/>
</dbReference>
<evidence type="ECO:0000256" key="3">
    <source>
        <dbReference type="ARBA" id="ARBA00022670"/>
    </source>
</evidence>
<organism evidence="9 10">
    <name type="scientific">Geomonas diazotrophica</name>
    <dbReference type="NCBI Taxonomy" id="2843197"/>
    <lineage>
        <taxon>Bacteria</taxon>
        <taxon>Pseudomonadati</taxon>
        <taxon>Thermodesulfobacteriota</taxon>
        <taxon>Desulfuromonadia</taxon>
        <taxon>Geobacterales</taxon>
        <taxon>Geobacteraceae</taxon>
        <taxon>Geomonas</taxon>
    </lineage>
</organism>
<comment type="subcellular location">
    <subcellularLocation>
        <location evidence="1">Cell membrane</location>
        <topology evidence="1">Multi-pass membrane protein</topology>
    </subcellularLocation>
</comment>
<feature type="transmembrane region" description="Helical" evidence="8">
    <location>
        <begin position="193"/>
        <end position="212"/>
    </location>
</feature>
<dbReference type="NCBIfam" id="TIGR04178">
    <property type="entry name" value="exo_archaeo"/>
    <property type="match status" value="1"/>
</dbReference>
<keyword evidence="2" id="KW-1003">Cell membrane</keyword>
<keyword evidence="4 8" id="KW-0812">Transmembrane</keyword>
<feature type="transmembrane region" description="Helical" evidence="8">
    <location>
        <begin position="155"/>
        <end position="173"/>
    </location>
</feature>
<evidence type="ECO:0000256" key="6">
    <source>
        <dbReference type="ARBA" id="ARBA00022989"/>
    </source>
</evidence>
<feature type="transmembrane region" description="Helical" evidence="8">
    <location>
        <begin position="16"/>
        <end position="35"/>
    </location>
</feature>
<evidence type="ECO:0000256" key="1">
    <source>
        <dbReference type="ARBA" id="ARBA00004651"/>
    </source>
</evidence>
<reference evidence="9 10" key="1">
    <citation type="submission" date="2021-06" db="EMBL/GenBank/DDBJ databases">
        <title>Gemonas diversity in paddy soil.</title>
        <authorList>
            <person name="Liu G."/>
        </authorList>
    </citation>
    <scope>NUCLEOTIDE SEQUENCE [LARGE SCALE GENOMIC DNA]</scope>
    <source>
        <strain evidence="9 10">RG29</strain>
    </source>
</reference>
<feature type="transmembrane region" description="Helical" evidence="8">
    <location>
        <begin position="101"/>
        <end position="123"/>
    </location>
</feature>
<feature type="transmembrane region" description="Helical" evidence="8">
    <location>
        <begin position="259"/>
        <end position="280"/>
    </location>
</feature>
<keyword evidence="3" id="KW-0645">Protease</keyword>
<sequence>MAEDTVAMSEKMNPTIPVFSAILAGAFLYAYLPVLSGLVRAWAGSDDHSHGFAVIPIALYFLWQNRARLAAEPLAGAGSGLVLSALSLLCYVVARRAEMQTAVSLSMIFFIWGGTIYLCGYRVFRVSLFPLLLLFFMVPVPAQVIAALTIPLQLIVTKVSVALASLFGVPIYHEGNVIHLPGGSFEVVQACSGLRSIMALLTLGAVVSYLTLRSTALRAILFVLAVPIAILVNILRVFVLVTVFHYGHLDLSEGAAHTMLGLAVFLAALGLFVLCGRGLALCER</sequence>
<evidence type="ECO:0000256" key="8">
    <source>
        <dbReference type="SAM" id="Phobius"/>
    </source>
</evidence>
<keyword evidence="10" id="KW-1185">Reference proteome</keyword>
<feature type="transmembrane region" description="Helical" evidence="8">
    <location>
        <begin position="75"/>
        <end position="94"/>
    </location>
</feature>
<accession>A0ABX8JBR6</accession>
<evidence type="ECO:0000313" key="10">
    <source>
        <dbReference type="Proteomes" id="UP000683493"/>
    </source>
</evidence>
<evidence type="ECO:0000256" key="7">
    <source>
        <dbReference type="ARBA" id="ARBA00023136"/>
    </source>
</evidence>
<dbReference type="InterPro" id="IPR019127">
    <property type="entry name" value="Exosortase"/>
</dbReference>
<feature type="transmembrane region" description="Helical" evidence="8">
    <location>
        <begin position="129"/>
        <end position="148"/>
    </location>
</feature>
<dbReference type="EMBL" id="CP076724">
    <property type="protein sequence ID" value="QWV95854.1"/>
    <property type="molecule type" value="Genomic_DNA"/>
</dbReference>
<dbReference type="InterPro" id="IPR026392">
    <property type="entry name" value="Exo/Archaeosortase_dom"/>
</dbReference>
<evidence type="ECO:0000256" key="2">
    <source>
        <dbReference type="ARBA" id="ARBA00022475"/>
    </source>
</evidence>
<evidence type="ECO:0000256" key="5">
    <source>
        <dbReference type="ARBA" id="ARBA00022801"/>
    </source>
</evidence>
<protein>
    <submittedName>
        <fullName evidence="9">Exosortase</fullName>
        <ecNumber evidence="9">3.4.22.-</ecNumber>
    </submittedName>
</protein>
<feature type="transmembrane region" description="Helical" evidence="8">
    <location>
        <begin position="219"/>
        <end position="247"/>
    </location>
</feature>
<dbReference type="NCBIfam" id="TIGR02602">
    <property type="entry name" value="8TM_EpsH"/>
    <property type="match status" value="1"/>
</dbReference>
<evidence type="ECO:0000313" key="9">
    <source>
        <dbReference type="EMBL" id="QWV95854.1"/>
    </source>
</evidence>
<keyword evidence="5 9" id="KW-0378">Hydrolase</keyword>
<proteinExistence type="predicted"/>
<keyword evidence="6 8" id="KW-1133">Transmembrane helix</keyword>
<keyword evidence="7 8" id="KW-0472">Membrane</keyword>
<dbReference type="EC" id="3.4.22.-" evidence="9"/>
<dbReference type="GO" id="GO:0016787">
    <property type="term" value="F:hydrolase activity"/>
    <property type="evidence" value="ECO:0007669"/>
    <property type="project" value="UniProtKB-KW"/>
</dbReference>
<name>A0ABX8JBR6_9BACT</name>
<evidence type="ECO:0000256" key="4">
    <source>
        <dbReference type="ARBA" id="ARBA00022692"/>
    </source>
</evidence>
<dbReference type="InterPro" id="IPR013426">
    <property type="entry name" value="EpsH-like"/>
</dbReference>
<gene>
    <name evidence="9" type="primary">xrt</name>
    <name evidence="9" type="ORF">KP005_10645</name>
</gene>